<dbReference type="Gene3D" id="2.40.128.110">
    <property type="entry name" value="Lipid/polyisoprenoid-binding, YceI-like"/>
    <property type="match status" value="1"/>
</dbReference>
<proteinExistence type="predicted"/>
<accession>A0A2W7I7I1</accession>
<sequence>MKYTFLVMLFVSQLTIAQKHFTKTGITTFIASVDTFEPIEAKNESTTVILNTETGAIAALLFVKAFHFEIALMEEHFNENYMDSNKYPKATFKGKLINFNHENLTSETKTLQLKGTLSIHGKEKQIETEAQLKKLNHKIIFTSHLSVKPEEFDIKIPGIVREKIAKSINLNLDYELIEKK</sequence>
<evidence type="ECO:0000259" key="1">
    <source>
        <dbReference type="Pfam" id="PF04264"/>
    </source>
</evidence>
<keyword evidence="3" id="KW-1185">Reference proteome</keyword>
<name>A0A2W7I7I1_9FLAO</name>
<feature type="domain" description="Lipid/polyisoprenoid-binding YceI-like" evidence="1">
    <location>
        <begin position="51"/>
        <end position="175"/>
    </location>
</feature>
<dbReference type="EMBL" id="QKYV01000002">
    <property type="protein sequence ID" value="PZW42614.1"/>
    <property type="molecule type" value="Genomic_DNA"/>
</dbReference>
<dbReference type="Proteomes" id="UP000249542">
    <property type="component" value="Unassembled WGS sequence"/>
</dbReference>
<reference evidence="2 3" key="1">
    <citation type="submission" date="2018-06" db="EMBL/GenBank/DDBJ databases">
        <title>Genomic Encyclopedia of Archaeal and Bacterial Type Strains, Phase II (KMG-II): from individual species to whole genera.</title>
        <authorList>
            <person name="Goeker M."/>
        </authorList>
    </citation>
    <scope>NUCLEOTIDE SEQUENCE [LARGE SCALE GENOMIC DNA]</scope>
    <source>
        <strain evidence="2 3">DSM 15361</strain>
    </source>
</reference>
<dbReference type="SUPFAM" id="SSF101874">
    <property type="entry name" value="YceI-like"/>
    <property type="match status" value="1"/>
</dbReference>
<evidence type="ECO:0000313" key="3">
    <source>
        <dbReference type="Proteomes" id="UP000249542"/>
    </source>
</evidence>
<comment type="caution">
    <text evidence="2">The sequence shown here is derived from an EMBL/GenBank/DDBJ whole genome shotgun (WGS) entry which is preliminary data.</text>
</comment>
<gene>
    <name evidence="2" type="ORF">LX95_00930</name>
</gene>
<dbReference type="Pfam" id="PF04264">
    <property type="entry name" value="YceI"/>
    <property type="match status" value="1"/>
</dbReference>
<protein>
    <submittedName>
        <fullName evidence="2">YceI-like domain-containing protein</fullName>
    </submittedName>
</protein>
<dbReference type="InterPro" id="IPR007372">
    <property type="entry name" value="Lipid/polyisoprenoid-bd_YceI"/>
</dbReference>
<dbReference type="RefSeq" id="WP_245924723.1">
    <property type="nucleotide sequence ID" value="NZ_QKYV01000002.1"/>
</dbReference>
<dbReference type="AlphaFoldDB" id="A0A2W7I7I1"/>
<dbReference type="InterPro" id="IPR036761">
    <property type="entry name" value="TTHA0802/YceI-like_sf"/>
</dbReference>
<evidence type="ECO:0000313" key="2">
    <source>
        <dbReference type="EMBL" id="PZW42614.1"/>
    </source>
</evidence>
<organism evidence="2 3">
    <name type="scientific">Mesonia algae</name>
    <dbReference type="NCBI Taxonomy" id="213248"/>
    <lineage>
        <taxon>Bacteria</taxon>
        <taxon>Pseudomonadati</taxon>
        <taxon>Bacteroidota</taxon>
        <taxon>Flavobacteriia</taxon>
        <taxon>Flavobacteriales</taxon>
        <taxon>Flavobacteriaceae</taxon>
        <taxon>Mesonia</taxon>
    </lineage>
</organism>